<dbReference type="InterPro" id="IPR039420">
    <property type="entry name" value="WalR-like"/>
</dbReference>
<reference evidence="12 13" key="1">
    <citation type="journal article" date="2014" name="Genome Announc.">
        <title>Whole-Genome Sequence of Streptococcus suis Serotype 4 Reference Strain 6407.</title>
        <authorList>
            <person name="Wang K."/>
            <person name="Chen J."/>
            <person name="Yao H."/>
            <person name="Lu C."/>
        </authorList>
    </citation>
    <scope>NUCLEOTIDE SEQUENCE [LARGE SCALE GENOMIC DNA]</scope>
    <source>
        <strain evidence="12">6407</strain>
    </source>
</reference>
<keyword evidence="3" id="KW-0805">Transcription regulation</keyword>
<accession>A0A075SST1</accession>
<dbReference type="InterPro" id="IPR016032">
    <property type="entry name" value="Sig_transdc_resp-reg_C-effctor"/>
</dbReference>
<evidence type="ECO:0000256" key="6">
    <source>
        <dbReference type="ARBA" id="ARBA00055621"/>
    </source>
</evidence>
<comment type="function">
    <text evidence="6">Member of the two-component regulatory system DltS/DltR. Regulates the expression of the dlt operon.</text>
</comment>
<keyword evidence="4 9" id="KW-0238">DNA-binding</keyword>
<evidence type="ECO:0000313" key="13">
    <source>
        <dbReference type="Proteomes" id="UP000028185"/>
    </source>
</evidence>
<evidence type="ECO:0000256" key="5">
    <source>
        <dbReference type="ARBA" id="ARBA00023163"/>
    </source>
</evidence>
<evidence type="ECO:0000256" key="8">
    <source>
        <dbReference type="PROSITE-ProRule" id="PRU00169"/>
    </source>
</evidence>
<name>A0A075SST1_STRSU</name>
<dbReference type="PANTHER" id="PTHR48111:SF32">
    <property type="entry name" value="STAGE 0 SPORULATION PROTEIN A HOMOLOG"/>
    <property type="match status" value="1"/>
</dbReference>
<keyword evidence="1 8" id="KW-0597">Phosphoprotein</keyword>
<feature type="domain" description="OmpR/PhoB-type" evidence="11">
    <location>
        <begin position="122"/>
        <end position="215"/>
    </location>
</feature>
<evidence type="ECO:0000313" key="12">
    <source>
        <dbReference type="EMBL" id="AIG44080.1"/>
    </source>
</evidence>
<dbReference type="Gene3D" id="1.10.10.10">
    <property type="entry name" value="Winged helix-like DNA-binding domain superfamily/Winged helix DNA-binding domain"/>
    <property type="match status" value="1"/>
</dbReference>
<feature type="modified residue" description="4-aspartylphosphate" evidence="8">
    <location>
        <position position="52"/>
    </location>
</feature>
<dbReference type="GO" id="GO:0006355">
    <property type="term" value="P:regulation of DNA-templated transcription"/>
    <property type="evidence" value="ECO:0007669"/>
    <property type="project" value="InterPro"/>
</dbReference>
<protein>
    <recommendedName>
        <fullName evidence="7">Transcriptional regulatory protein DltR</fullName>
    </recommendedName>
</protein>
<dbReference type="InterPro" id="IPR001789">
    <property type="entry name" value="Sig_transdc_resp-reg_receiver"/>
</dbReference>
<dbReference type="SUPFAM" id="SSF46894">
    <property type="entry name" value="C-terminal effector domain of the bipartite response regulators"/>
    <property type="match status" value="1"/>
</dbReference>
<dbReference type="PROSITE" id="PS51755">
    <property type="entry name" value="OMPR_PHOB"/>
    <property type="match status" value="1"/>
</dbReference>
<dbReference type="CDD" id="cd17574">
    <property type="entry name" value="REC_OmpR"/>
    <property type="match status" value="1"/>
</dbReference>
<sequence>MSRILVVEDDIVISQVVCEFLKEHGYQVESVFDGKVALERFQEEQFDLIVLDIMIPSMTGLEVLKEIRKTSQIPILMLTAMGDEYTQLISFNQIISDYVVKPFSPTILVKRIENILRGKGETDSIEIGTILIQPTSGAVYMEEEEVQLTKKEYEVLLYLAKRRGKIVSRDNLMMGIWGYTELDSRVLDNHIKNIRKKLPSLPLKTIVGRGYQIEGT</sequence>
<evidence type="ECO:0000259" key="10">
    <source>
        <dbReference type="PROSITE" id="PS50110"/>
    </source>
</evidence>
<proteinExistence type="predicted"/>
<gene>
    <name evidence="12" type="ORF">ID09_08620</name>
</gene>
<dbReference type="CDD" id="cd00383">
    <property type="entry name" value="trans_reg_C"/>
    <property type="match status" value="1"/>
</dbReference>
<feature type="domain" description="Response regulatory" evidence="10">
    <location>
        <begin position="3"/>
        <end position="116"/>
    </location>
</feature>
<dbReference type="PROSITE" id="PS50110">
    <property type="entry name" value="RESPONSE_REGULATORY"/>
    <property type="match status" value="1"/>
</dbReference>
<dbReference type="FunFam" id="3.40.50.2300:FF:000001">
    <property type="entry name" value="DNA-binding response regulator PhoB"/>
    <property type="match status" value="1"/>
</dbReference>
<evidence type="ECO:0000256" key="9">
    <source>
        <dbReference type="PROSITE-ProRule" id="PRU01091"/>
    </source>
</evidence>
<dbReference type="SMART" id="SM00862">
    <property type="entry name" value="Trans_reg_C"/>
    <property type="match status" value="1"/>
</dbReference>
<dbReference type="Gene3D" id="3.40.50.2300">
    <property type="match status" value="1"/>
</dbReference>
<evidence type="ECO:0000256" key="1">
    <source>
        <dbReference type="ARBA" id="ARBA00022553"/>
    </source>
</evidence>
<evidence type="ECO:0000256" key="4">
    <source>
        <dbReference type="ARBA" id="ARBA00023125"/>
    </source>
</evidence>
<dbReference type="GO" id="GO:0000976">
    <property type="term" value="F:transcription cis-regulatory region binding"/>
    <property type="evidence" value="ECO:0007669"/>
    <property type="project" value="TreeGrafter"/>
</dbReference>
<dbReference type="GO" id="GO:0000156">
    <property type="term" value="F:phosphorelay response regulator activity"/>
    <property type="evidence" value="ECO:0007669"/>
    <property type="project" value="TreeGrafter"/>
</dbReference>
<dbReference type="InterPro" id="IPR036388">
    <property type="entry name" value="WH-like_DNA-bd_sf"/>
</dbReference>
<evidence type="ECO:0000259" key="11">
    <source>
        <dbReference type="PROSITE" id="PS51755"/>
    </source>
</evidence>
<dbReference type="HOGENOM" id="CLU_000445_30_4_9"/>
<dbReference type="GO" id="GO:0032993">
    <property type="term" value="C:protein-DNA complex"/>
    <property type="evidence" value="ECO:0007669"/>
    <property type="project" value="TreeGrafter"/>
</dbReference>
<evidence type="ECO:0000256" key="7">
    <source>
        <dbReference type="ARBA" id="ARBA00071115"/>
    </source>
</evidence>
<dbReference type="Pfam" id="PF00072">
    <property type="entry name" value="Response_reg"/>
    <property type="match status" value="1"/>
</dbReference>
<dbReference type="InterPro" id="IPR001867">
    <property type="entry name" value="OmpR/PhoB-type_DNA-bd"/>
</dbReference>
<keyword evidence="5" id="KW-0804">Transcription</keyword>
<feature type="DNA-binding region" description="OmpR/PhoB-type" evidence="9">
    <location>
        <begin position="122"/>
        <end position="215"/>
    </location>
</feature>
<keyword evidence="2" id="KW-0902">Two-component regulatory system</keyword>
<dbReference type="EMBL" id="CP008921">
    <property type="protein sequence ID" value="AIG44080.1"/>
    <property type="molecule type" value="Genomic_DNA"/>
</dbReference>
<dbReference type="SUPFAM" id="SSF52172">
    <property type="entry name" value="CheY-like"/>
    <property type="match status" value="1"/>
</dbReference>
<dbReference type="AlphaFoldDB" id="A0A075SST1"/>
<dbReference type="Pfam" id="PF00486">
    <property type="entry name" value="Trans_reg_C"/>
    <property type="match status" value="1"/>
</dbReference>
<dbReference type="GO" id="GO:0005829">
    <property type="term" value="C:cytosol"/>
    <property type="evidence" value="ECO:0007669"/>
    <property type="project" value="TreeGrafter"/>
</dbReference>
<dbReference type="InterPro" id="IPR011006">
    <property type="entry name" value="CheY-like_superfamily"/>
</dbReference>
<dbReference type="PATRIC" id="fig|1214179.4.peg.1704"/>
<dbReference type="SMART" id="SM00448">
    <property type="entry name" value="REC"/>
    <property type="match status" value="1"/>
</dbReference>
<dbReference type="RefSeq" id="WP_002936279.1">
    <property type="nucleotide sequence ID" value="NZ_ALLE01000013.1"/>
</dbReference>
<dbReference type="GeneID" id="8154280"/>
<evidence type="ECO:0000256" key="2">
    <source>
        <dbReference type="ARBA" id="ARBA00023012"/>
    </source>
</evidence>
<dbReference type="Proteomes" id="UP000028185">
    <property type="component" value="Chromosome"/>
</dbReference>
<dbReference type="PANTHER" id="PTHR48111">
    <property type="entry name" value="REGULATOR OF RPOS"/>
    <property type="match status" value="1"/>
</dbReference>
<organism evidence="12 13">
    <name type="scientific">Streptococcus suis 6407</name>
    <dbReference type="NCBI Taxonomy" id="1214179"/>
    <lineage>
        <taxon>Bacteria</taxon>
        <taxon>Bacillati</taxon>
        <taxon>Bacillota</taxon>
        <taxon>Bacilli</taxon>
        <taxon>Lactobacillales</taxon>
        <taxon>Streptococcaceae</taxon>
        <taxon>Streptococcus</taxon>
    </lineage>
</organism>
<evidence type="ECO:0000256" key="3">
    <source>
        <dbReference type="ARBA" id="ARBA00023015"/>
    </source>
</evidence>